<dbReference type="Pfam" id="PF00239">
    <property type="entry name" value="Resolvase"/>
    <property type="match status" value="1"/>
</dbReference>
<dbReference type="RefSeq" id="WP_225004813.1">
    <property type="nucleotide sequence ID" value="NZ_CP086136.1"/>
</dbReference>
<evidence type="ECO:0000259" key="1">
    <source>
        <dbReference type="PROSITE" id="PS51736"/>
    </source>
</evidence>
<dbReference type="KEGG" id="bban:J4G43_012165"/>
<gene>
    <name evidence="2" type="ORF">J4G43_012165</name>
</gene>
<feature type="domain" description="Resolvase/invertase-type recombinase catalytic" evidence="1">
    <location>
        <begin position="14"/>
        <end position="165"/>
    </location>
</feature>
<reference evidence="2 3" key="1">
    <citation type="journal article" date="2022" name="Int. J. Syst. Evol. Microbiol.">
        <title>Strains of Bradyrhizobium barranii sp. nov. associated with legumes native to Canada are symbionts of soybeans and belong to different subspecies (subsp. barranii subsp. nov. and subsp. apii subsp. nov.) and symbiovars (sv. glycinearum and sv. septentrionale).</title>
        <authorList>
            <person name="Bromfield E.S.P."/>
            <person name="Cloutier S."/>
            <person name="Wasai-Hara S."/>
            <person name="Minamisawa K."/>
        </authorList>
    </citation>
    <scope>NUCLEOTIDE SEQUENCE [LARGE SCALE GENOMIC DNA]</scope>
    <source>
        <strain evidence="2 3">144S4</strain>
    </source>
</reference>
<dbReference type="PANTHER" id="PTHR30461">
    <property type="entry name" value="DNA-INVERTASE FROM LAMBDOID PROPHAGE"/>
    <property type="match status" value="1"/>
</dbReference>
<protein>
    <submittedName>
        <fullName evidence="2">Recombinase family protein</fullName>
    </submittedName>
</protein>
<name>A0A9X9Y4S6_9BRAD</name>
<proteinExistence type="predicted"/>
<dbReference type="SMART" id="SM00857">
    <property type="entry name" value="Resolvase"/>
    <property type="match status" value="1"/>
</dbReference>
<sequence length="245" mass="27346">MKSELVTPSHLARKAVVYIRQSTPHQVVSNQESLRLQYALRQRARELGWREAAIDVIDADLGLSGASIAQRNGFKELVGRVGLSEVGLILSIDVTRLARNCTDWYPLLDICGLRGCLIADRDGVYDPGTPNGRLLLGLKGSISELELHTIRSRLTAGLLAKAERGELAVMLPIGLMRDPSGVVVKDPDMAVQGRLGLVFQLFLQLRSVAKVMRALNERDLELPRRDRYGDLCWTRARRWLPSRRS</sequence>
<evidence type="ECO:0000313" key="3">
    <source>
        <dbReference type="Proteomes" id="UP000664702"/>
    </source>
</evidence>
<evidence type="ECO:0000313" key="2">
    <source>
        <dbReference type="EMBL" id="UEM14920.1"/>
    </source>
</evidence>
<dbReference type="AlphaFoldDB" id="A0A9X9Y4S6"/>
<dbReference type="PANTHER" id="PTHR30461:SF23">
    <property type="entry name" value="DNA RECOMBINASE-RELATED"/>
    <property type="match status" value="1"/>
</dbReference>
<dbReference type="SUPFAM" id="SSF53041">
    <property type="entry name" value="Resolvase-like"/>
    <property type="match status" value="1"/>
</dbReference>
<dbReference type="InterPro" id="IPR006119">
    <property type="entry name" value="Resolv_N"/>
</dbReference>
<organism evidence="2 3">
    <name type="scientific">Bradyrhizobium barranii subsp. barranii</name>
    <dbReference type="NCBI Taxonomy" id="2823807"/>
    <lineage>
        <taxon>Bacteria</taxon>
        <taxon>Pseudomonadati</taxon>
        <taxon>Pseudomonadota</taxon>
        <taxon>Alphaproteobacteria</taxon>
        <taxon>Hyphomicrobiales</taxon>
        <taxon>Nitrobacteraceae</taxon>
        <taxon>Bradyrhizobium</taxon>
        <taxon>Bradyrhizobium barranii</taxon>
    </lineage>
</organism>
<accession>A0A9X9Y4S6</accession>
<dbReference type="InterPro" id="IPR050639">
    <property type="entry name" value="SSR_resolvase"/>
</dbReference>
<dbReference type="Proteomes" id="UP000664702">
    <property type="component" value="Chromosome"/>
</dbReference>
<dbReference type="PROSITE" id="PS51736">
    <property type="entry name" value="RECOMBINASES_3"/>
    <property type="match status" value="1"/>
</dbReference>
<dbReference type="InterPro" id="IPR036162">
    <property type="entry name" value="Resolvase-like_N_sf"/>
</dbReference>
<dbReference type="CDD" id="cd00338">
    <property type="entry name" value="Ser_Recombinase"/>
    <property type="match status" value="1"/>
</dbReference>
<dbReference type="GO" id="GO:0003677">
    <property type="term" value="F:DNA binding"/>
    <property type="evidence" value="ECO:0007669"/>
    <property type="project" value="InterPro"/>
</dbReference>
<dbReference type="GO" id="GO:0000150">
    <property type="term" value="F:DNA strand exchange activity"/>
    <property type="evidence" value="ECO:0007669"/>
    <property type="project" value="InterPro"/>
</dbReference>
<dbReference type="Gene3D" id="3.40.50.1390">
    <property type="entry name" value="Resolvase, N-terminal catalytic domain"/>
    <property type="match status" value="1"/>
</dbReference>
<dbReference type="EMBL" id="CP086136">
    <property type="protein sequence ID" value="UEM14920.1"/>
    <property type="molecule type" value="Genomic_DNA"/>
</dbReference>